<organism evidence="2 3">
    <name type="scientific">Laccaria amethystina LaAM-08-1</name>
    <dbReference type="NCBI Taxonomy" id="1095629"/>
    <lineage>
        <taxon>Eukaryota</taxon>
        <taxon>Fungi</taxon>
        <taxon>Dikarya</taxon>
        <taxon>Basidiomycota</taxon>
        <taxon>Agaricomycotina</taxon>
        <taxon>Agaricomycetes</taxon>
        <taxon>Agaricomycetidae</taxon>
        <taxon>Agaricales</taxon>
        <taxon>Agaricineae</taxon>
        <taxon>Hydnangiaceae</taxon>
        <taxon>Laccaria</taxon>
    </lineage>
</organism>
<reference evidence="2 3" key="1">
    <citation type="submission" date="2014-04" db="EMBL/GenBank/DDBJ databases">
        <authorList>
            <consortium name="DOE Joint Genome Institute"/>
            <person name="Kuo A."/>
            <person name="Kohler A."/>
            <person name="Nagy L.G."/>
            <person name="Floudas D."/>
            <person name="Copeland A."/>
            <person name="Barry K.W."/>
            <person name="Cichocki N."/>
            <person name="Veneault-Fourrey C."/>
            <person name="LaButti K."/>
            <person name="Lindquist E.A."/>
            <person name="Lipzen A."/>
            <person name="Lundell T."/>
            <person name="Morin E."/>
            <person name="Murat C."/>
            <person name="Sun H."/>
            <person name="Tunlid A."/>
            <person name="Henrissat B."/>
            <person name="Grigoriev I.V."/>
            <person name="Hibbett D.S."/>
            <person name="Martin F."/>
            <person name="Nordberg H.P."/>
            <person name="Cantor M.N."/>
            <person name="Hua S.X."/>
        </authorList>
    </citation>
    <scope>NUCLEOTIDE SEQUENCE [LARGE SCALE GENOMIC DNA]</scope>
    <source>
        <strain evidence="2 3">LaAM-08-1</strain>
    </source>
</reference>
<dbReference type="PANTHER" id="PTHR12864">
    <property type="entry name" value="RAN BINDING PROTEIN 9-RELATED"/>
    <property type="match status" value="1"/>
</dbReference>
<gene>
    <name evidence="2" type="ORF">K443DRAFT_672751</name>
</gene>
<dbReference type="HOGENOM" id="CLU_055335_0_0_1"/>
<keyword evidence="3" id="KW-1185">Reference proteome</keyword>
<evidence type="ECO:0000313" key="3">
    <source>
        <dbReference type="Proteomes" id="UP000054477"/>
    </source>
</evidence>
<dbReference type="STRING" id="1095629.A0A0C9YJH1"/>
<dbReference type="Proteomes" id="UP000054477">
    <property type="component" value="Unassembled WGS sequence"/>
</dbReference>
<dbReference type="InterPro" id="IPR013144">
    <property type="entry name" value="CRA_dom"/>
</dbReference>
<dbReference type="InterPro" id="IPR050618">
    <property type="entry name" value="Ubq-SigPath_Reg"/>
</dbReference>
<dbReference type="Pfam" id="PF10607">
    <property type="entry name" value="CTLH"/>
    <property type="match status" value="1"/>
</dbReference>
<sequence length="332" mass="36638">MSGTSSKPTATSSSSVLHPTSYQLRSLVLDYLCHNCYISTAKAFARDSTVRQLDADGDEILDVPGDLGGPDAFRLSESLLAQIDLRKQIRIHVLGGRVDEAIDLLNSHFPSVLSESKAESSPSGFAIHTKSSNIEYVSSRSVEPAHLLLNLRILAFSEACRTVPLEYPPAESLSLPSAAPPLEHGSKDISAFPDQQLSLLTKAQKLYFLANSLTSRSDRAIYLKELENVGGLLAYKVPEQSSMAKYLTMERREAVADQINRAILEKTGFSSISSLELITRYTSTLWLFARQYEARPTPGAVLPPVNRPLDKEDRDRELVPLFDLQQFLSTKP</sequence>
<dbReference type="InterPro" id="IPR024964">
    <property type="entry name" value="CTLH/CRA"/>
</dbReference>
<evidence type="ECO:0000313" key="2">
    <source>
        <dbReference type="EMBL" id="KIK08258.1"/>
    </source>
</evidence>
<name>A0A0C9YJH1_9AGAR</name>
<proteinExistence type="predicted"/>
<dbReference type="AlphaFoldDB" id="A0A0C9YJH1"/>
<evidence type="ECO:0000259" key="1">
    <source>
        <dbReference type="SMART" id="SM00757"/>
    </source>
</evidence>
<dbReference type="SMART" id="SM00757">
    <property type="entry name" value="CRA"/>
    <property type="match status" value="1"/>
</dbReference>
<dbReference type="PROSITE" id="PS50896">
    <property type="entry name" value="LISH"/>
    <property type="match status" value="1"/>
</dbReference>
<dbReference type="EMBL" id="KN838543">
    <property type="protein sequence ID" value="KIK08258.1"/>
    <property type="molecule type" value="Genomic_DNA"/>
</dbReference>
<dbReference type="OrthoDB" id="8048523at2759"/>
<reference evidence="3" key="2">
    <citation type="submission" date="2015-01" db="EMBL/GenBank/DDBJ databases">
        <title>Evolutionary Origins and Diversification of the Mycorrhizal Mutualists.</title>
        <authorList>
            <consortium name="DOE Joint Genome Institute"/>
            <consortium name="Mycorrhizal Genomics Consortium"/>
            <person name="Kohler A."/>
            <person name="Kuo A."/>
            <person name="Nagy L.G."/>
            <person name="Floudas D."/>
            <person name="Copeland A."/>
            <person name="Barry K.W."/>
            <person name="Cichocki N."/>
            <person name="Veneault-Fourrey C."/>
            <person name="LaButti K."/>
            <person name="Lindquist E.A."/>
            <person name="Lipzen A."/>
            <person name="Lundell T."/>
            <person name="Morin E."/>
            <person name="Murat C."/>
            <person name="Riley R."/>
            <person name="Ohm R."/>
            <person name="Sun H."/>
            <person name="Tunlid A."/>
            <person name="Henrissat B."/>
            <person name="Grigoriev I.V."/>
            <person name="Hibbett D.S."/>
            <person name="Martin F."/>
        </authorList>
    </citation>
    <scope>NUCLEOTIDE SEQUENCE [LARGE SCALE GENOMIC DNA]</scope>
    <source>
        <strain evidence="3">LaAM-08-1</strain>
    </source>
</reference>
<accession>A0A0C9YJH1</accession>
<protein>
    <recommendedName>
        <fullName evidence="1">CRA domain-containing protein</fullName>
    </recommendedName>
</protein>
<feature type="domain" description="CRA" evidence="1">
    <location>
        <begin position="194"/>
        <end position="295"/>
    </location>
</feature>
<dbReference type="InterPro" id="IPR006594">
    <property type="entry name" value="LisH"/>
</dbReference>